<dbReference type="Gene3D" id="3.40.50.720">
    <property type="entry name" value="NAD(P)-binding Rossmann-like Domain"/>
    <property type="match status" value="1"/>
</dbReference>
<dbReference type="STRING" id="92696.A0A4R0RE12"/>
<dbReference type="InterPro" id="IPR013120">
    <property type="entry name" value="FAR_NAD-bd"/>
</dbReference>
<keyword evidence="2" id="KW-0597">Phosphoprotein</keyword>
<dbReference type="PROSITE" id="PS00455">
    <property type="entry name" value="AMP_BINDING"/>
    <property type="match status" value="1"/>
</dbReference>
<organism evidence="5 6">
    <name type="scientific">Steccherinum ochraceum</name>
    <dbReference type="NCBI Taxonomy" id="92696"/>
    <lineage>
        <taxon>Eukaryota</taxon>
        <taxon>Fungi</taxon>
        <taxon>Dikarya</taxon>
        <taxon>Basidiomycota</taxon>
        <taxon>Agaricomycotina</taxon>
        <taxon>Agaricomycetes</taxon>
        <taxon>Polyporales</taxon>
        <taxon>Steccherinaceae</taxon>
        <taxon>Steccherinum</taxon>
    </lineage>
</organism>
<dbReference type="Pfam" id="PF00501">
    <property type="entry name" value="AMP-binding"/>
    <property type="match status" value="1"/>
</dbReference>
<dbReference type="Gene3D" id="3.40.50.12780">
    <property type="entry name" value="N-terminal domain of ligase-like"/>
    <property type="match status" value="1"/>
</dbReference>
<dbReference type="InterPro" id="IPR051414">
    <property type="entry name" value="Adenylate-forming_Reductase"/>
</dbReference>
<dbReference type="Proteomes" id="UP000292702">
    <property type="component" value="Unassembled WGS sequence"/>
</dbReference>
<dbReference type="SUPFAM" id="SSF51735">
    <property type="entry name" value="NAD(P)-binding Rossmann-fold domains"/>
    <property type="match status" value="1"/>
</dbReference>
<evidence type="ECO:0000259" key="4">
    <source>
        <dbReference type="Pfam" id="PF07993"/>
    </source>
</evidence>
<dbReference type="SUPFAM" id="SSF56801">
    <property type="entry name" value="Acetyl-CoA synthetase-like"/>
    <property type="match status" value="1"/>
</dbReference>
<proteinExistence type="predicted"/>
<dbReference type="Pfam" id="PF23562">
    <property type="entry name" value="AMP-binding_C_3"/>
    <property type="match status" value="1"/>
</dbReference>
<gene>
    <name evidence="5" type="ORF">EIP91_002785</name>
</gene>
<dbReference type="AlphaFoldDB" id="A0A4R0RE12"/>
<comment type="caution">
    <text evidence="5">The sequence shown here is derived from an EMBL/GenBank/DDBJ whole genome shotgun (WGS) entry which is preliminary data.</text>
</comment>
<name>A0A4R0RE12_9APHY</name>
<dbReference type="EMBL" id="RWJN01000186">
    <property type="protein sequence ID" value="TCD65346.1"/>
    <property type="molecule type" value="Genomic_DNA"/>
</dbReference>
<keyword evidence="1" id="KW-0596">Phosphopantetheine</keyword>
<evidence type="ECO:0000256" key="2">
    <source>
        <dbReference type="ARBA" id="ARBA00022553"/>
    </source>
</evidence>
<dbReference type="InterPro" id="IPR000873">
    <property type="entry name" value="AMP-dep_synth/lig_dom"/>
</dbReference>
<reference evidence="5 6" key="1">
    <citation type="submission" date="2018-11" db="EMBL/GenBank/DDBJ databases">
        <title>Genome assembly of Steccherinum ochraceum LE-BIN_3174, the white-rot fungus of the Steccherinaceae family (The Residual Polyporoid clade, Polyporales, Basidiomycota).</title>
        <authorList>
            <person name="Fedorova T.V."/>
            <person name="Glazunova O.A."/>
            <person name="Landesman E.O."/>
            <person name="Moiseenko K.V."/>
            <person name="Psurtseva N.V."/>
            <person name="Savinova O.S."/>
            <person name="Shakhova N.V."/>
            <person name="Tyazhelova T.V."/>
            <person name="Vasina D.V."/>
        </authorList>
    </citation>
    <scope>NUCLEOTIDE SEQUENCE [LARGE SCALE GENOMIC DNA]</scope>
    <source>
        <strain evidence="5 6">LE-BIN_3174</strain>
    </source>
</reference>
<evidence type="ECO:0000313" key="6">
    <source>
        <dbReference type="Proteomes" id="UP000292702"/>
    </source>
</evidence>
<dbReference type="InterPro" id="IPR042099">
    <property type="entry name" value="ANL_N_sf"/>
</dbReference>
<feature type="domain" description="AMP-dependent synthetase/ligase" evidence="3">
    <location>
        <begin position="32"/>
        <end position="374"/>
    </location>
</feature>
<evidence type="ECO:0000256" key="1">
    <source>
        <dbReference type="ARBA" id="ARBA00022450"/>
    </source>
</evidence>
<dbReference type="Pfam" id="PF07993">
    <property type="entry name" value="NAD_binding_4"/>
    <property type="match status" value="1"/>
</dbReference>
<sequence>MSPGRVNNTLAENKLPLPPLDGSLHPIYGFADWQAEYNPSRPFVFFPKDGATGESQSLTFAEFAAATHRMAHAVRPKEKGKDGEVVAILVNCDSLHYQALIVGVSRAGWVPFPMSPRNAPEAVVNMIEKTSAHRIIAQPSLSGLTSAIKSQLAKKNYAVELDEVPSLFEVYPRFSPTCAGKDDFVPYPNKDTAAPELPVLYLHSSGSTGFPKPIPSTRIIATQWANAAVAECARRLSFKMAAFSVPTFHAFGYCIQICVPLCASQAVGVYGPRFPEPPVIPTMQNMLEAAQITECTALSIVPSFLESWAESEEIVQYLASLTLVGFGGGPLSKAVGDRLVAAGVKLTSVYGGTEFGGPCPMLDNSHGQLPEDWEYLCFTPKCKPRFVDQGDGSYELQVLTCKTHQPSIENLPDVRGYNTSDLFVPHPTKEGLWKIIGRTDDVITLSTAEKVVPIPQEGYLHTAPLIAGAVMFGRGRSQPGVLIEPKPEYAIDPKDSKAVAEFRNKVWPYVEEANKLGPAFARIFKELILVSDPKKPLPRASKSTIQKKMALKLYEEEVENLYDVVQASTDASGIDPPTSWSAEALEAWLSAHATAINEGQEPSSSVDLFQQGFDSLSATYLRNRILGALRASDDPAVREAAHKVPDDIIFANPTIQWLAGVLSSLVSGDNAYSAMSVPDQVEGLITKYSANMPKFAGKTAVKTNQGMVVMLTGSTGGLGSHLLANLLEMKEVTKVYTLDRASGVADRQKLAFSERKLPVKLLSSKKLVTLSANHNASDLGLSKDVLDEIKNTATHIVHNAWKLDFNLSVSSFESNIASTRAIIDICASCKYAVKFIFTSSIASAGAWDTFKGKVPEEILETINYGGITGYAASKYVTEWILSIASKQGLSSISLRIGQISGAQKTGSWNVTDWVPIIVKSSVKLGCIPTLDGDASFMLMDTVVHTVTDIMLTLRKQTPPEIVNVVHPHPVSWNKLFEGINEALTERLEMVPFQEWLSRVEVMSNGATATDMADIPAIKLLSFLRAFAQGDKLRNVPEGCRFMAGGMADYATTKAESLSPSLHKASPLTKKDAAMWVQYWRSKDMIV</sequence>
<evidence type="ECO:0000259" key="3">
    <source>
        <dbReference type="Pfam" id="PF00501"/>
    </source>
</evidence>
<dbReference type="PANTHER" id="PTHR43439:SF2">
    <property type="entry name" value="ENZYME, PUTATIVE (JCVI)-RELATED"/>
    <property type="match status" value="1"/>
</dbReference>
<evidence type="ECO:0000313" key="5">
    <source>
        <dbReference type="EMBL" id="TCD65346.1"/>
    </source>
</evidence>
<dbReference type="InterPro" id="IPR036291">
    <property type="entry name" value="NAD(P)-bd_dom_sf"/>
</dbReference>
<feature type="domain" description="Thioester reductase (TE)" evidence="4">
    <location>
        <begin position="711"/>
        <end position="944"/>
    </location>
</feature>
<keyword evidence="6" id="KW-1185">Reference proteome</keyword>
<dbReference type="PANTHER" id="PTHR43439">
    <property type="entry name" value="PHENYLACETATE-COENZYME A LIGASE"/>
    <property type="match status" value="1"/>
</dbReference>
<dbReference type="OrthoDB" id="429813at2759"/>
<dbReference type="InterPro" id="IPR020845">
    <property type="entry name" value="AMP-binding_CS"/>
</dbReference>
<accession>A0A4R0RE12</accession>
<protein>
    <submittedName>
        <fullName evidence="5">Putative NRPS-like protein biosynthetic cluster</fullName>
    </submittedName>
</protein>